<gene>
    <name evidence="1" type="ORF">IWQ57_005769</name>
</gene>
<reference evidence="1" key="1">
    <citation type="submission" date="2022-07" db="EMBL/GenBank/DDBJ databases">
        <title>Phylogenomic reconstructions and comparative analyses of Kickxellomycotina fungi.</title>
        <authorList>
            <person name="Reynolds N.K."/>
            <person name="Stajich J.E."/>
            <person name="Barry K."/>
            <person name="Grigoriev I.V."/>
            <person name="Crous P."/>
            <person name="Smith M.E."/>
        </authorList>
    </citation>
    <scope>NUCLEOTIDE SEQUENCE</scope>
    <source>
        <strain evidence="1">CBS 109366</strain>
    </source>
</reference>
<organism evidence="1 2">
    <name type="scientific">Coemansia nantahalensis</name>
    <dbReference type="NCBI Taxonomy" id="2789366"/>
    <lineage>
        <taxon>Eukaryota</taxon>
        <taxon>Fungi</taxon>
        <taxon>Fungi incertae sedis</taxon>
        <taxon>Zoopagomycota</taxon>
        <taxon>Kickxellomycotina</taxon>
        <taxon>Kickxellomycetes</taxon>
        <taxon>Kickxellales</taxon>
        <taxon>Kickxellaceae</taxon>
        <taxon>Coemansia</taxon>
    </lineage>
</organism>
<feature type="non-terminal residue" evidence="1">
    <location>
        <position position="210"/>
    </location>
</feature>
<name>A0ACC1JLQ8_9FUNG</name>
<dbReference type="Proteomes" id="UP001140234">
    <property type="component" value="Unassembled WGS sequence"/>
</dbReference>
<keyword evidence="2" id="KW-1185">Reference proteome</keyword>
<proteinExistence type="predicted"/>
<evidence type="ECO:0000313" key="2">
    <source>
        <dbReference type="Proteomes" id="UP001140234"/>
    </source>
</evidence>
<accession>A0ACC1JLQ8</accession>
<evidence type="ECO:0000313" key="1">
    <source>
        <dbReference type="EMBL" id="KAJ2762577.1"/>
    </source>
</evidence>
<sequence>MPQQPVRDEAQDGRRQRPSSGESSLASESYGDRFIKSTDDTRINRAMGVGRCALHPCLTRRATMTTDGPAAADATPESDRGNGRAGPGAAEPQQQEQQSLAASLAACGIRETPASEPASGSGATSSAGVRRTPSAAPAGTPRRLASDTGLQLELKRKELARAGKRHSEAAAHAVRTMERGLRSGADTPTVDLVQTAVSVREVSKLIGRTV</sequence>
<comment type="caution">
    <text evidence="1">The sequence shown here is derived from an EMBL/GenBank/DDBJ whole genome shotgun (WGS) entry which is preliminary data.</text>
</comment>
<protein>
    <submittedName>
        <fullName evidence="1">Uncharacterized protein</fullName>
    </submittedName>
</protein>
<dbReference type="EMBL" id="JANBUJ010002938">
    <property type="protein sequence ID" value="KAJ2762577.1"/>
    <property type="molecule type" value="Genomic_DNA"/>
</dbReference>